<reference evidence="1 2" key="1">
    <citation type="submission" date="2014-10" db="EMBL/GenBank/DDBJ databases">
        <title>Genome sequence of Micropolyspora internatus JCM3315.</title>
        <authorList>
            <person name="Shin S.-K."/>
            <person name="Yi H."/>
        </authorList>
    </citation>
    <scope>NUCLEOTIDE SEQUENCE [LARGE SCALE GENOMIC DNA]</scope>
    <source>
        <strain evidence="1 2">JCM 3315</strain>
    </source>
</reference>
<evidence type="ECO:0000313" key="2">
    <source>
        <dbReference type="Proteomes" id="UP000030848"/>
    </source>
</evidence>
<comment type="caution">
    <text evidence="1">The sequence shown here is derived from an EMBL/GenBank/DDBJ whole genome shotgun (WGS) entry which is preliminary data.</text>
</comment>
<dbReference type="Proteomes" id="UP000030848">
    <property type="component" value="Unassembled WGS sequence"/>
</dbReference>
<dbReference type="RefSeq" id="WP_037309674.1">
    <property type="nucleotide sequence ID" value="NZ_FOWS01000002.1"/>
</dbReference>
<accession>A0A837DD34</accession>
<dbReference type="AlphaFoldDB" id="A0A837DD34"/>
<dbReference type="EMBL" id="JRZE01000003">
    <property type="protein sequence ID" value="KHF44858.1"/>
    <property type="molecule type" value="Genomic_DNA"/>
</dbReference>
<gene>
    <name evidence="1" type="ORF">MINT15_17400</name>
</gene>
<dbReference type="OrthoDB" id="3677880at2"/>
<sequence length="204" mass="23360">MEENPRAAAQIDEVVETELTRFWLDRDERLLLACPPIRAHVGAFIGGRRLVPYVPTRELPSRCDRPHRWPLPVEDLPVEDWVDDPTLGHWVHADHDGQDAVLCADHLAASQGMARLVVTDRRIAVLCPTKYLTDEPVTDENVFTTLEEMEPHRLAGLDTPFLGRSVPPRRVIEFTFADGSRLYSYDIHATLKVRRAMERAHAWR</sequence>
<evidence type="ECO:0000313" key="1">
    <source>
        <dbReference type="EMBL" id="KHF44858.1"/>
    </source>
</evidence>
<organism evidence="1 2">
    <name type="scientific">Saccharomonospora viridis</name>
    <dbReference type="NCBI Taxonomy" id="1852"/>
    <lineage>
        <taxon>Bacteria</taxon>
        <taxon>Bacillati</taxon>
        <taxon>Actinomycetota</taxon>
        <taxon>Actinomycetes</taxon>
        <taxon>Pseudonocardiales</taxon>
        <taxon>Pseudonocardiaceae</taxon>
        <taxon>Saccharomonospora</taxon>
    </lineage>
</organism>
<name>A0A837DD34_9PSEU</name>
<proteinExistence type="predicted"/>
<protein>
    <submittedName>
        <fullName evidence="1">Uncharacterized protein</fullName>
    </submittedName>
</protein>